<feature type="region of interest" description="Disordered" evidence="1">
    <location>
        <begin position="177"/>
        <end position="196"/>
    </location>
</feature>
<dbReference type="GeneID" id="59256431"/>
<dbReference type="AlphaFoldDB" id="A0A8H6AY51"/>
<gene>
    <name evidence="3" type="ORF">Bfra_002317</name>
</gene>
<feature type="transmembrane region" description="Helical" evidence="2">
    <location>
        <begin position="271"/>
        <end position="291"/>
    </location>
</feature>
<dbReference type="Proteomes" id="UP000531561">
    <property type="component" value="Unassembled WGS sequence"/>
</dbReference>
<comment type="caution">
    <text evidence="3">The sequence shown here is derived from an EMBL/GenBank/DDBJ whole genome shotgun (WGS) entry which is preliminary data.</text>
</comment>
<keyword evidence="2" id="KW-0812">Transmembrane</keyword>
<organism evidence="3 4">
    <name type="scientific">Botrytis fragariae</name>
    <dbReference type="NCBI Taxonomy" id="1964551"/>
    <lineage>
        <taxon>Eukaryota</taxon>
        <taxon>Fungi</taxon>
        <taxon>Dikarya</taxon>
        <taxon>Ascomycota</taxon>
        <taxon>Pezizomycotina</taxon>
        <taxon>Leotiomycetes</taxon>
        <taxon>Helotiales</taxon>
        <taxon>Sclerotiniaceae</taxon>
        <taxon>Botrytis</taxon>
    </lineage>
</organism>
<evidence type="ECO:0000256" key="2">
    <source>
        <dbReference type="SAM" id="Phobius"/>
    </source>
</evidence>
<dbReference type="EMBL" id="JABFCT010000004">
    <property type="protein sequence ID" value="KAF5875921.1"/>
    <property type="molecule type" value="Genomic_DNA"/>
</dbReference>
<evidence type="ECO:0000313" key="3">
    <source>
        <dbReference type="EMBL" id="KAF5875921.1"/>
    </source>
</evidence>
<keyword evidence="4" id="KW-1185">Reference proteome</keyword>
<keyword evidence="2" id="KW-1133">Transmembrane helix</keyword>
<sequence>MLRCRFPSVPNDPAIHFSFKGHQTCDTQVYFTFTNGLGSMIITSISSNNNNNNNHYVGIRVGSSNQPTLVWGSRPQTFQGAVALYEAVVQKRSEILLLKFHPSGALGACRVLWSCAVRVSPASPLPFVPLGCECVAGSETILNTLLRCWALGQTLNRRRHQPRSELRRGAAAEISSLPPTLTNDHHHIHLTNQGDGRSVEKERDLLLFEHQLREGETVRAAELQLEQMEFNHYLRMREMRLAPGFREREILLREREMGLRERHWRLRAQKIIFFSFFALFGAYVLLLFLRLRANNYIAGVRGGGG</sequence>
<evidence type="ECO:0000256" key="1">
    <source>
        <dbReference type="SAM" id="MobiDB-lite"/>
    </source>
</evidence>
<dbReference type="OrthoDB" id="3545454at2759"/>
<keyword evidence="2" id="KW-0472">Membrane</keyword>
<reference evidence="3 4" key="1">
    <citation type="journal article" date="2020" name="Phytopathology">
        <title>A high-quality genome resource of Botrytis fragariae, a new and rapidly spreading fungal pathogen causing strawberry gray mold in the U.S.A.</title>
        <authorList>
            <person name="Wu Y."/>
            <person name="Saski C.A."/>
            <person name="Schnabel G."/>
            <person name="Xiao S."/>
            <person name="Hu M."/>
        </authorList>
    </citation>
    <scope>NUCLEOTIDE SEQUENCE [LARGE SCALE GENOMIC DNA]</scope>
    <source>
        <strain evidence="3 4">BVB16</strain>
    </source>
</reference>
<proteinExistence type="predicted"/>
<accession>A0A8H6AY51</accession>
<dbReference type="RefSeq" id="XP_037194867.1">
    <property type="nucleotide sequence ID" value="XM_037332739.1"/>
</dbReference>
<protein>
    <submittedName>
        <fullName evidence="3">Uncharacterized protein</fullName>
    </submittedName>
</protein>
<evidence type="ECO:0000313" key="4">
    <source>
        <dbReference type="Proteomes" id="UP000531561"/>
    </source>
</evidence>
<name>A0A8H6AY51_9HELO</name>